<evidence type="ECO:0000259" key="15">
    <source>
        <dbReference type="Pfam" id="PF00487"/>
    </source>
</evidence>
<dbReference type="GO" id="GO:0005506">
    <property type="term" value="F:iron ion binding"/>
    <property type="evidence" value="ECO:0007669"/>
    <property type="project" value="TreeGrafter"/>
</dbReference>
<dbReference type="CDD" id="cd03505">
    <property type="entry name" value="Delta9-FADS-like"/>
    <property type="match status" value="1"/>
</dbReference>
<feature type="domain" description="Fatty acid desaturase" evidence="15">
    <location>
        <begin position="348"/>
        <end position="551"/>
    </location>
</feature>
<evidence type="ECO:0000256" key="4">
    <source>
        <dbReference type="ARBA" id="ARBA00022692"/>
    </source>
</evidence>
<keyword evidence="11 12" id="KW-0275">Fatty acid biosynthesis</keyword>
<feature type="transmembrane region" description="Helical" evidence="14">
    <location>
        <begin position="96"/>
        <end position="115"/>
    </location>
</feature>
<dbReference type="AlphaFoldDB" id="A0AAN7SIS8"/>
<dbReference type="PANTHER" id="PTHR11351">
    <property type="entry name" value="ACYL-COA DESATURASE"/>
    <property type="match status" value="1"/>
</dbReference>
<dbReference type="InterPro" id="IPR005804">
    <property type="entry name" value="FA_desaturase_dom"/>
</dbReference>
<sequence>MFLKNFFFNHFKLHYWPILTCVWFLVGFLITFVISMLENHVHVPFVSDTGTTPPESCIFGQILNIGAVLLLVTIYVRFRQVKMFENDDEIKLNSKWNILGLINGILTGAGISIVGNFQETAILSVHMVGACITFACGTTYICIQTIIFYHFRHIYAKNPECKITPKELYLRIFLAVCCSILVWVAGLFMLLAMLEFKGDNIACWKEEDGGFTFKVVATFAEWALVFCFMIYILSITKEYKLLEFESIRFKNKLSNTTTVSKNKTDENSTKNTNTEKMAPNISAPTGVLLETDEEVTTTIQHIPEAKQTDKYELRLVWRNIILFAYLHAFALYGLYLMFTSAKILTSVWGFILYQMGGLGITAGAHRLWAHRSYKAKWPLRLLLTFFNTLAFQDAVVDWARDHRVHHKYSETDADPHNATRGFFFAHIGWLLCRKHPEVRQKGKGIDLSDLYQDPILRYQKKFYLLFMPVVCFLIPTSIPMYFWNETFVNAFCVNLFRYTFTLNATWLVNSAAHIFGGKPYDRFINPAENISVAILAMGEGWHNYHHTFPWDYKTSELGKYSTNFTTAFIDFMARIGWAYELKTVPRELIKKRVLRTGDGSHELWGWGDKDQSSEEQQDALITHKKAI</sequence>
<feature type="transmembrane region" description="Helical" evidence="14">
    <location>
        <begin position="58"/>
        <end position="76"/>
    </location>
</feature>
<keyword evidence="8" id="KW-0408">Iron</keyword>
<comment type="subcellular location">
    <subcellularLocation>
        <location evidence="1">Membrane</location>
        <topology evidence="1">Multi-pass membrane protein</topology>
    </subcellularLocation>
</comment>
<comment type="similarity">
    <text evidence="2 12">Belongs to the fatty acid desaturase type 1 family.</text>
</comment>
<dbReference type="Pfam" id="PF00487">
    <property type="entry name" value="FA_desaturase"/>
    <property type="match status" value="1"/>
</dbReference>
<dbReference type="GO" id="GO:0006636">
    <property type="term" value="P:unsaturated fatty acid biosynthetic process"/>
    <property type="evidence" value="ECO:0007669"/>
    <property type="project" value="TreeGrafter"/>
</dbReference>
<feature type="region of interest" description="Disordered" evidence="13">
    <location>
        <begin position="605"/>
        <end position="627"/>
    </location>
</feature>
<feature type="domain" description="CWH43-like N-terminal" evidence="16">
    <location>
        <begin position="15"/>
        <end position="236"/>
    </location>
</feature>
<evidence type="ECO:0000256" key="7">
    <source>
        <dbReference type="ARBA" id="ARBA00023002"/>
    </source>
</evidence>
<protein>
    <submittedName>
        <fullName evidence="17">Uncharacterized protein</fullName>
    </submittedName>
</protein>
<evidence type="ECO:0000256" key="3">
    <source>
        <dbReference type="ARBA" id="ARBA00022516"/>
    </source>
</evidence>
<evidence type="ECO:0000313" key="17">
    <source>
        <dbReference type="EMBL" id="KAK4883472.1"/>
    </source>
</evidence>
<keyword evidence="18" id="KW-1185">Reference proteome</keyword>
<dbReference type="PANTHER" id="PTHR11351:SF31">
    <property type="entry name" value="DESATURASE 1, ISOFORM A-RELATED"/>
    <property type="match status" value="1"/>
</dbReference>
<dbReference type="Proteomes" id="UP001353858">
    <property type="component" value="Unassembled WGS sequence"/>
</dbReference>
<dbReference type="EMBL" id="JARPUR010000002">
    <property type="protein sequence ID" value="KAK4883472.1"/>
    <property type="molecule type" value="Genomic_DNA"/>
</dbReference>
<evidence type="ECO:0000313" key="18">
    <source>
        <dbReference type="Proteomes" id="UP001353858"/>
    </source>
</evidence>
<comment type="cofactor">
    <cofactor evidence="12">
        <name>Fe(2+)</name>
        <dbReference type="ChEBI" id="CHEBI:29033"/>
    </cofactor>
</comment>
<comment type="caution">
    <text evidence="17">The sequence shown here is derived from an EMBL/GenBank/DDBJ whole genome shotgun (WGS) entry which is preliminary data.</text>
</comment>
<dbReference type="InterPro" id="IPR015876">
    <property type="entry name" value="Acyl-CoA_DS"/>
</dbReference>
<evidence type="ECO:0000256" key="2">
    <source>
        <dbReference type="ARBA" id="ARBA00009295"/>
    </source>
</evidence>
<evidence type="ECO:0000256" key="10">
    <source>
        <dbReference type="ARBA" id="ARBA00023136"/>
    </source>
</evidence>
<feature type="transmembrane region" description="Helical" evidence="14">
    <location>
        <begin position="121"/>
        <end position="147"/>
    </location>
</feature>
<keyword evidence="9" id="KW-0443">Lipid metabolism</keyword>
<gene>
    <name evidence="17" type="ORF">RN001_006791</name>
</gene>
<evidence type="ECO:0000256" key="5">
    <source>
        <dbReference type="ARBA" id="ARBA00022832"/>
    </source>
</evidence>
<reference evidence="18" key="1">
    <citation type="submission" date="2023-01" db="EMBL/GenBank/DDBJ databases">
        <title>Key to firefly adult light organ development and bioluminescence: homeobox transcription factors regulate luciferase expression and transportation to peroxisome.</title>
        <authorList>
            <person name="Fu X."/>
        </authorList>
    </citation>
    <scope>NUCLEOTIDE SEQUENCE [LARGE SCALE GENOMIC DNA]</scope>
</reference>
<feature type="transmembrane region" description="Helical" evidence="14">
    <location>
        <begin position="168"/>
        <end position="191"/>
    </location>
</feature>
<evidence type="ECO:0000256" key="13">
    <source>
        <dbReference type="SAM" id="MobiDB-lite"/>
    </source>
</evidence>
<evidence type="ECO:0000256" key="1">
    <source>
        <dbReference type="ARBA" id="ARBA00004141"/>
    </source>
</evidence>
<dbReference type="Pfam" id="PF10277">
    <property type="entry name" value="Frag1"/>
    <property type="match status" value="1"/>
</dbReference>
<evidence type="ECO:0000259" key="16">
    <source>
        <dbReference type="Pfam" id="PF10277"/>
    </source>
</evidence>
<name>A0AAN7SIS8_9COLE</name>
<feature type="transmembrane region" description="Helical" evidence="14">
    <location>
        <begin position="316"/>
        <end position="338"/>
    </location>
</feature>
<evidence type="ECO:0000256" key="8">
    <source>
        <dbReference type="ARBA" id="ARBA00023004"/>
    </source>
</evidence>
<keyword evidence="6 14" id="KW-1133">Transmembrane helix</keyword>
<evidence type="ECO:0000256" key="14">
    <source>
        <dbReference type="SAM" id="Phobius"/>
    </source>
</evidence>
<organism evidence="17 18">
    <name type="scientific">Aquatica leii</name>
    <dbReference type="NCBI Taxonomy" id="1421715"/>
    <lineage>
        <taxon>Eukaryota</taxon>
        <taxon>Metazoa</taxon>
        <taxon>Ecdysozoa</taxon>
        <taxon>Arthropoda</taxon>
        <taxon>Hexapoda</taxon>
        <taxon>Insecta</taxon>
        <taxon>Pterygota</taxon>
        <taxon>Neoptera</taxon>
        <taxon>Endopterygota</taxon>
        <taxon>Coleoptera</taxon>
        <taxon>Polyphaga</taxon>
        <taxon>Elateriformia</taxon>
        <taxon>Elateroidea</taxon>
        <taxon>Lampyridae</taxon>
        <taxon>Luciolinae</taxon>
        <taxon>Aquatica</taxon>
    </lineage>
</organism>
<evidence type="ECO:0000256" key="12">
    <source>
        <dbReference type="RuleBase" id="RU000581"/>
    </source>
</evidence>
<dbReference type="GO" id="GO:0005789">
    <property type="term" value="C:endoplasmic reticulum membrane"/>
    <property type="evidence" value="ECO:0007669"/>
    <property type="project" value="TreeGrafter"/>
</dbReference>
<accession>A0AAN7SIS8</accession>
<evidence type="ECO:0000256" key="11">
    <source>
        <dbReference type="ARBA" id="ARBA00023160"/>
    </source>
</evidence>
<dbReference type="InterPro" id="IPR019402">
    <property type="entry name" value="CWH43_N"/>
</dbReference>
<keyword evidence="7 12" id="KW-0560">Oxidoreductase</keyword>
<evidence type="ECO:0000256" key="9">
    <source>
        <dbReference type="ARBA" id="ARBA00023098"/>
    </source>
</evidence>
<keyword evidence="3 12" id="KW-0444">Lipid biosynthesis</keyword>
<keyword evidence="5" id="KW-0276">Fatty acid metabolism</keyword>
<dbReference type="PRINTS" id="PR00075">
    <property type="entry name" value="FACDDSATRASE"/>
</dbReference>
<keyword evidence="4 12" id="KW-0812">Transmembrane</keyword>
<feature type="transmembrane region" description="Helical" evidence="14">
    <location>
        <begin position="15"/>
        <end position="38"/>
    </location>
</feature>
<comment type="domain">
    <text evidence="12">The histidine box domains are involved in binding the catalytic metal ions.</text>
</comment>
<keyword evidence="10 14" id="KW-0472">Membrane</keyword>
<feature type="transmembrane region" description="Helical" evidence="14">
    <location>
        <begin position="462"/>
        <end position="483"/>
    </location>
</feature>
<feature type="transmembrane region" description="Helical" evidence="14">
    <location>
        <begin position="211"/>
        <end position="233"/>
    </location>
</feature>
<evidence type="ECO:0000256" key="6">
    <source>
        <dbReference type="ARBA" id="ARBA00022989"/>
    </source>
</evidence>
<proteinExistence type="inferred from homology"/>
<dbReference type="GO" id="GO:0004768">
    <property type="term" value="F:stearoyl-CoA 9-desaturase activity"/>
    <property type="evidence" value="ECO:0007669"/>
    <property type="project" value="TreeGrafter"/>
</dbReference>
<feature type="transmembrane region" description="Helical" evidence="14">
    <location>
        <begin position="350"/>
        <end position="369"/>
    </location>
</feature>